<proteinExistence type="predicted"/>
<comment type="caution">
    <text evidence="1">The sequence shown here is derived from an EMBL/GenBank/DDBJ whole genome shotgun (WGS) entry which is preliminary data.</text>
</comment>
<name>X8E390_MYCXE</name>
<dbReference type="AlphaFoldDB" id="X8E390"/>
<accession>X8E390</accession>
<organism evidence="1">
    <name type="scientific">Mycobacterium xenopi 4042</name>
    <dbReference type="NCBI Taxonomy" id="1299334"/>
    <lineage>
        <taxon>Bacteria</taxon>
        <taxon>Bacillati</taxon>
        <taxon>Actinomycetota</taxon>
        <taxon>Actinomycetes</taxon>
        <taxon>Mycobacteriales</taxon>
        <taxon>Mycobacteriaceae</taxon>
        <taxon>Mycobacterium</taxon>
    </lineage>
</organism>
<sequence length="39" mass="4262">MTLQCDEALRLTSCCQPRIWLFSAAEARPKSAGAKEHAA</sequence>
<reference evidence="1" key="1">
    <citation type="submission" date="2014-01" db="EMBL/GenBank/DDBJ databases">
        <authorList>
            <person name="Brown-Elliot B."/>
            <person name="Wallace R."/>
            <person name="Lenaerts A."/>
            <person name="Ordway D."/>
            <person name="DeGroote M.A."/>
            <person name="Parker T."/>
            <person name="Sizemore C."/>
            <person name="Tallon L.J."/>
            <person name="Sadzewicz L.K."/>
            <person name="Sengamalay N."/>
            <person name="Fraser C.M."/>
            <person name="Hine E."/>
            <person name="Shefchek K.A."/>
            <person name="Das S.P."/>
            <person name="Tettelin H."/>
        </authorList>
    </citation>
    <scope>NUCLEOTIDE SEQUENCE [LARGE SCALE GENOMIC DNA]</scope>
    <source>
        <strain evidence="1">4042</strain>
    </source>
</reference>
<evidence type="ECO:0000313" key="1">
    <source>
        <dbReference type="EMBL" id="EUA75342.1"/>
    </source>
</evidence>
<protein>
    <submittedName>
        <fullName evidence="1">Uncharacterized protein</fullName>
    </submittedName>
</protein>
<dbReference type="EMBL" id="JAOB01000010">
    <property type="protein sequence ID" value="EUA75342.1"/>
    <property type="molecule type" value="Genomic_DNA"/>
</dbReference>
<gene>
    <name evidence="1" type="ORF">I553_3234</name>
</gene>